<proteinExistence type="predicted"/>
<name>A0AAN9J1H6_CROPI</name>
<sequence>MQTRKANPGIEKEILVRMKVLEKAGHRFINRMGTQVYLPSKEEIAFVHLQNASMEKSVPPDIIPDTGQQATKMEEESVIMCEDNRSEGKLIPGNSESKNSQIPHSS</sequence>
<dbReference type="AlphaFoldDB" id="A0AAN9J1H6"/>
<accession>A0AAN9J1H6</accession>
<protein>
    <submittedName>
        <fullName evidence="2">Uncharacterized protein</fullName>
    </submittedName>
</protein>
<reference evidence="2 3" key="1">
    <citation type="submission" date="2024-01" db="EMBL/GenBank/DDBJ databases">
        <title>The genomes of 5 underutilized Papilionoideae crops provide insights into root nodulation and disease resistanc.</title>
        <authorList>
            <person name="Yuan L."/>
        </authorList>
    </citation>
    <scope>NUCLEOTIDE SEQUENCE [LARGE SCALE GENOMIC DNA]</scope>
    <source>
        <strain evidence="2">ZHUSHIDOU_FW_LH</strain>
        <tissue evidence="2">Leaf</tissue>
    </source>
</reference>
<feature type="region of interest" description="Disordered" evidence="1">
    <location>
        <begin position="84"/>
        <end position="106"/>
    </location>
</feature>
<comment type="caution">
    <text evidence="2">The sequence shown here is derived from an EMBL/GenBank/DDBJ whole genome shotgun (WGS) entry which is preliminary data.</text>
</comment>
<evidence type="ECO:0000313" key="3">
    <source>
        <dbReference type="Proteomes" id="UP001372338"/>
    </source>
</evidence>
<gene>
    <name evidence="2" type="ORF">RIF29_04952</name>
</gene>
<dbReference type="EMBL" id="JAYWIO010000001">
    <property type="protein sequence ID" value="KAK7290490.1"/>
    <property type="molecule type" value="Genomic_DNA"/>
</dbReference>
<evidence type="ECO:0000313" key="2">
    <source>
        <dbReference type="EMBL" id="KAK7290490.1"/>
    </source>
</evidence>
<dbReference type="Proteomes" id="UP001372338">
    <property type="component" value="Unassembled WGS sequence"/>
</dbReference>
<feature type="compositionally biased region" description="Polar residues" evidence="1">
    <location>
        <begin position="94"/>
        <end position="106"/>
    </location>
</feature>
<keyword evidence="3" id="KW-1185">Reference proteome</keyword>
<evidence type="ECO:0000256" key="1">
    <source>
        <dbReference type="SAM" id="MobiDB-lite"/>
    </source>
</evidence>
<organism evidence="2 3">
    <name type="scientific">Crotalaria pallida</name>
    <name type="common">Smooth rattlebox</name>
    <name type="synonym">Crotalaria striata</name>
    <dbReference type="NCBI Taxonomy" id="3830"/>
    <lineage>
        <taxon>Eukaryota</taxon>
        <taxon>Viridiplantae</taxon>
        <taxon>Streptophyta</taxon>
        <taxon>Embryophyta</taxon>
        <taxon>Tracheophyta</taxon>
        <taxon>Spermatophyta</taxon>
        <taxon>Magnoliopsida</taxon>
        <taxon>eudicotyledons</taxon>
        <taxon>Gunneridae</taxon>
        <taxon>Pentapetalae</taxon>
        <taxon>rosids</taxon>
        <taxon>fabids</taxon>
        <taxon>Fabales</taxon>
        <taxon>Fabaceae</taxon>
        <taxon>Papilionoideae</taxon>
        <taxon>50 kb inversion clade</taxon>
        <taxon>genistoids sensu lato</taxon>
        <taxon>core genistoids</taxon>
        <taxon>Crotalarieae</taxon>
        <taxon>Crotalaria</taxon>
    </lineage>
</organism>